<organism evidence="1">
    <name type="scientific">Amphimedon queenslandica</name>
    <name type="common">Sponge</name>
    <dbReference type="NCBI Taxonomy" id="400682"/>
    <lineage>
        <taxon>Eukaryota</taxon>
        <taxon>Metazoa</taxon>
        <taxon>Porifera</taxon>
        <taxon>Demospongiae</taxon>
        <taxon>Heteroscleromorpha</taxon>
        <taxon>Haplosclerida</taxon>
        <taxon>Niphatidae</taxon>
        <taxon>Amphimedon</taxon>
    </lineage>
</organism>
<accession>A0A1X7UCG4</accession>
<evidence type="ECO:0000313" key="1">
    <source>
        <dbReference type="EnsemblMetazoa" id="Aqu2.1.25634_001"/>
    </source>
</evidence>
<dbReference type="InParanoid" id="A0A1X7UCG4"/>
<protein>
    <submittedName>
        <fullName evidence="1">Uncharacterized protein</fullName>
    </submittedName>
</protein>
<dbReference type="EnsemblMetazoa" id="Aqu2.1.25634_001">
    <property type="protein sequence ID" value="Aqu2.1.25634_001"/>
    <property type="gene ID" value="Aqu2.1.25634"/>
</dbReference>
<dbReference type="AlphaFoldDB" id="A0A1X7UCG4"/>
<proteinExistence type="predicted"/>
<reference evidence="1" key="1">
    <citation type="submission" date="2017-05" db="UniProtKB">
        <authorList>
            <consortium name="EnsemblMetazoa"/>
        </authorList>
    </citation>
    <scope>IDENTIFICATION</scope>
</reference>
<name>A0A1X7UCG4_AMPQE</name>
<sequence>MPHWLQIYDCRLVLLCKGSVPDSARVRESASRRTWESGGDRRVKVWQKEV</sequence>